<dbReference type="Proteomes" id="UP000823941">
    <property type="component" value="Chromosome 1"/>
</dbReference>
<dbReference type="SUPFAM" id="SSF50729">
    <property type="entry name" value="PH domain-like"/>
    <property type="match status" value="1"/>
</dbReference>
<dbReference type="InterPro" id="IPR011993">
    <property type="entry name" value="PH-like_dom_sf"/>
</dbReference>
<evidence type="ECO:0000313" key="2">
    <source>
        <dbReference type="EMBL" id="KAG7313293.1"/>
    </source>
</evidence>
<dbReference type="Pfam" id="PF00640">
    <property type="entry name" value="PID"/>
    <property type="match status" value="1"/>
</dbReference>
<dbReference type="PROSITE" id="PS01179">
    <property type="entry name" value="PID"/>
    <property type="match status" value="1"/>
</dbReference>
<dbReference type="PANTHER" id="PTHR11232">
    <property type="entry name" value="PHOSPHOTYROSINE INTERACTION DOMAIN-CONTAINING FAMILY MEMBER"/>
    <property type="match status" value="1"/>
</dbReference>
<dbReference type="PANTHER" id="PTHR11232:SF17">
    <property type="entry name" value="CAPON-LIKE PROTEIN"/>
    <property type="match status" value="1"/>
</dbReference>
<name>A0ABQ7R7M7_PLUXY</name>
<gene>
    <name evidence="2" type="ORF">JYU34_000403</name>
</gene>
<keyword evidence="3" id="KW-1185">Reference proteome</keyword>
<feature type="domain" description="PID" evidence="1">
    <location>
        <begin position="63"/>
        <end position="123"/>
    </location>
</feature>
<protein>
    <submittedName>
        <fullName evidence="2">Carboxyl-terminal PDZ ligand of neuronal nitric oxide synthase protein</fullName>
    </submittedName>
</protein>
<dbReference type="InterPro" id="IPR051133">
    <property type="entry name" value="Adapter_Engulfment-Domain"/>
</dbReference>
<dbReference type="EMBL" id="JAHIBW010000001">
    <property type="protein sequence ID" value="KAG7313293.1"/>
    <property type="molecule type" value="Genomic_DNA"/>
</dbReference>
<reference evidence="2 3" key="1">
    <citation type="submission" date="2021-06" db="EMBL/GenBank/DDBJ databases">
        <title>A haploid diamondback moth (Plutella xylostella L.) genome assembly resolves 31 chromosomes and identifies a diamide resistance mutation.</title>
        <authorList>
            <person name="Ward C.M."/>
            <person name="Perry K.D."/>
            <person name="Baker G."/>
            <person name="Powis K."/>
            <person name="Heckel D.G."/>
            <person name="Baxter S.W."/>
        </authorList>
    </citation>
    <scope>NUCLEOTIDE SEQUENCE [LARGE SCALE GENOMIC DNA]</scope>
    <source>
        <strain evidence="2 3">LV</strain>
        <tissue evidence="2">Single pupa</tissue>
    </source>
</reference>
<dbReference type="Gene3D" id="2.30.29.30">
    <property type="entry name" value="Pleckstrin-homology domain (PH domain)/Phosphotyrosine-binding domain (PTB)"/>
    <property type="match status" value="1"/>
</dbReference>
<feature type="non-terminal residue" evidence="2">
    <location>
        <position position="187"/>
    </location>
</feature>
<dbReference type="InterPro" id="IPR006020">
    <property type="entry name" value="PTB/PI_dom"/>
</dbReference>
<dbReference type="SMART" id="SM00462">
    <property type="entry name" value="PTB"/>
    <property type="match status" value="1"/>
</dbReference>
<proteinExistence type="predicted"/>
<evidence type="ECO:0000313" key="3">
    <source>
        <dbReference type="Proteomes" id="UP000823941"/>
    </source>
</evidence>
<accession>A0ABQ7R7M7</accession>
<organism evidence="2 3">
    <name type="scientific">Plutella xylostella</name>
    <name type="common">Diamondback moth</name>
    <name type="synonym">Plutella maculipennis</name>
    <dbReference type="NCBI Taxonomy" id="51655"/>
    <lineage>
        <taxon>Eukaryota</taxon>
        <taxon>Metazoa</taxon>
        <taxon>Ecdysozoa</taxon>
        <taxon>Arthropoda</taxon>
        <taxon>Hexapoda</taxon>
        <taxon>Insecta</taxon>
        <taxon>Pterygota</taxon>
        <taxon>Neoptera</taxon>
        <taxon>Endopterygota</taxon>
        <taxon>Lepidoptera</taxon>
        <taxon>Glossata</taxon>
        <taxon>Ditrysia</taxon>
        <taxon>Yponomeutoidea</taxon>
        <taxon>Plutellidae</taxon>
        <taxon>Plutella</taxon>
    </lineage>
</organism>
<evidence type="ECO:0000259" key="1">
    <source>
        <dbReference type="PROSITE" id="PS01179"/>
    </source>
</evidence>
<comment type="caution">
    <text evidence="2">The sequence shown here is derived from an EMBL/GenBank/DDBJ whole genome shotgun (WGS) entry which is preliminary data.</text>
</comment>
<sequence length="187" mass="21793">MFKSSYKAGYVPVILKAKAWKRAPMKLLKWGRKMPSKQQYSLVDNDDYDIKIPVHPEEAFHHGIPFAAKYIGSMEVPRPSNRVEIVAAMRRVRLEFKANCVKKRKVIMEVSIDGVRVTAVKKKKKKFFSRSKNRKKAELKPQVIMHHPIYRIFYVSHDSSDLKIFSYIARDGATNEFKCNVFKSTKK</sequence>